<accession>A0A2P2MP30</accession>
<sequence length="36" mass="4627">MMWKYMKVDRFYDFYQHTIYFTCCACDNHELILFCF</sequence>
<name>A0A2P2MP30_RHIMU</name>
<proteinExistence type="predicted"/>
<dbReference type="EMBL" id="GGEC01051479">
    <property type="protein sequence ID" value="MBX31963.1"/>
    <property type="molecule type" value="Transcribed_RNA"/>
</dbReference>
<dbReference type="AlphaFoldDB" id="A0A2P2MP30"/>
<reference evidence="1" key="1">
    <citation type="submission" date="2018-02" db="EMBL/GenBank/DDBJ databases">
        <title>Rhizophora mucronata_Transcriptome.</title>
        <authorList>
            <person name="Meera S.P."/>
            <person name="Sreeshan A."/>
            <person name="Augustine A."/>
        </authorList>
    </citation>
    <scope>NUCLEOTIDE SEQUENCE</scope>
    <source>
        <tissue evidence="1">Leaf</tissue>
    </source>
</reference>
<organism evidence="1">
    <name type="scientific">Rhizophora mucronata</name>
    <name type="common">Asiatic mangrove</name>
    <dbReference type="NCBI Taxonomy" id="61149"/>
    <lineage>
        <taxon>Eukaryota</taxon>
        <taxon>Viridiplantae</taxon>
        <taxon>Streptophyta</taxon>
        <taxon>Embryophyta</taxon>
        <taxon>Tracheophyta</taxon>
        <taxon>Spermatophyta</taxon>
        <taxon>Magnoliopsida</taxon>
        <taxon>eudicotyledons</taxon>
        <taxon>Gunneridae</taxon>
        <taxon>Pentapetalae</taxon>
        <taxon>rosids</taxon>
        <taxon>fabids</taxon>
        <taxon>Malpighiales</taxon>
        <taxon>Rhizophoraceae</taxon>
        <taxon>Rhizophora</taxon>
    </lineage>
</organism>
<evidence type="ECO:0000313" key="1">
    <source>
        <dbReference type="EMBL" id="MBX31963.1"/>
    </source>
</evidence>
<protein>
    <submittedName>
        <fullName evidence="1">Uncharacterized protein</fullName>
    </submittedName>
</protein>